<keyword evidence="2" id="KW-1185">Reference proteome</keyword>
<protein>
    <submittedName>
        <fullName evidence="1">Uncharacterized protein</fullName>
    </submittedName>
</protein>
<accession>A0AAD7GXS5</accession>
<sequence>DIAIDVDTGLVSELMEAQHLFLRCLLGIHSRSMLAVLFTETGLMPIRIRHLLLTLGRLRYMASLGDERTVRAAPLDSVDLFTTGFSGWAGDVVILLSTLTMPIHIAPADFLSIPTIDTIIAKVSEVIDANLQFDIDHLQKTHLPRNC</sequence>
<organism evidence="1 2">
    <name type="scientific">Mycena rosella</name>
    <name type="common">Pink bonnet</name>
    <name type="synonym">Agaricus rosellus</name>
    <dbReference type="NCBI Taxonomy" id="1033263"/>
    <lineage>
        <taxon>Eukaryota</taxon>
        <taxon>Fungi</taxon>
        <taxon>Dikarya</taxon>
        <taxon>Basidiomycota</taxon>
        <taxon>Agaricomycotina</taxon>
        <taxon>Agaricomycetes</taxon>
        <taxon>Agaricomycetidae</taxon>
        <taxon>Agaricales</taxon>
        <taxon>Marasmiineae</taxon>
        <taxon>Mycenaceae</taxon>
        <taxon>Mycena</taxon>
    </lineage>
</organism>
<evidence type="ECO:0000313" key="1">
    <source>
        <dbReference type="EMBL" id="KAJ7707450.1"/>
    </source>
</evidence>
<gene>
    <name evidence="1" type="ORF">B0H17DRAFT_918047</name>
</gene>
<dbReference type="Proteomes" id="UP001221757">
    <property type="component" value="Unassembled WGS sequence"/>
</dbReference>
<proteinExistence type="predicted"/>
<comment type="caution">
    <text evidence="1">The sequence shown here is derived from an EMBL/GenBank/DDBJ whole genome shotgun (WGS) entry which is preliminary data.</text>
</comment>
<feature type="non-terminal residue" evidence="1">
    <location>
        <position position="1"/>
    </location>
</feature>
<name>A0AAD7GXS5_MYCRO</name>
<evidence type="ECO:0000313" key="2">
    <source>
        <dbReference type="Proteomes" id="UP001221757"/>
    </source>
</evidence>
<dbReference type="AlphaFoldDB" id="A0AAD7GXS5"/>
<dbReference type="EMBL" id="JARKIE010000005">
    <property type="protein sequence ID" value="KAJ7707450.1"/>
    <property type="molecule type" value="Genomic_DNA"/>
</dbReference>
<reference evidence="1" key="1">
    <citation type="submission" date="2023-03" db="EMBL/GenBank/DDBJ databases">
        <title>Massive genome expansion in bonnet fungi (Mycena s.s.) driven by repeated elements and novel gene families across ecological guilds.</title>
        <authorList>
            <consortium name="Lawrence Berkeley National Laboratory"/>
            <person name="Harder C.B."/>
            <person name="Miyauchi S."/>
            <person name="Viragh M."/>
            <person name="Kuo A."/>
            <person name="Thoen E."/>
            <person name="Andreopoulos B."/>
            <person name="Lu D."/>
            <person name="Skrede I."/>
            <person name="Drula E."/>
            <person name="Henrissat B."/>
            <person name="Morin E."/>
            <person name="Kohler A."/>
            <person name="Barry K."/>
            <person name="LaButti K."/>
            <person name="Morin E."/>
            <person name="Salamov A."/>
            <person name="Lipzen A."/>
            <person name="Mereny Z."/>
            <person name="Hegedus B."/>
            <person name="Baldrian P."/>
            <person name="Stursova M."/>
            <person name="Weitz H."/>
            <person name="Taylor A."/>
            <person name="Grigoriev I.V."/>
            <person name="Nagy L.G."/>
            <person name="Martin F."/>
            <person name="Kauserud H."/>
        </authorList>
    </citation>
    <scope>NUCLEOTIDE SEQUENCE</scope>
    <source>
        <strain evidence="1">CBHHK067</strain>
    </source>
</reference>